<dbReference type="Pfam" id="PF26421">
    <property type="entry name" value="Avidin_like"/>
    <property type="match status" value="1"/>
</dbReference>
<dbReference type="CDD" id="cd04301">
    <property type="entry name" value="NAT_SF"/>
    <property type="match status" value="1"/>
</dbReference>
<protein>
    <recommendedName>
        <fullName evidence="1">N-acetyltransferase domain-containing protein</fullName>
    </recommendedName>
</protein>
<dbReference type="InterPro" id="IPR051908">
    <property type="entry name" value="Ribosomal_N-acetyltransferase"/>
</dbReference>
<organism evidence="2 3">
    <name type="scientific">Egicoccus halophilus</name>
    <dbReference type="NCBI Taxonomy" id="1670830"/>
    <lineage>
        <taxon>Bacteria</taxon>
        <taxon>Bacillati</taxon>
        <taxon>Actinomycetota</taxon>
        <taxon>Nitriliruptoria</taxon>
        <taxon>Egicoccales</taxon>
        <taxon>Egicoccaceae</taxon>
        <taxon>Egicoccus</taxon>
    </lineage>
</organism>
<dbReference type="SUPFAM" id="SSF55729">
    <property type="entry name" value="Acyl-CoA N-acyltransferases (Nat)"/>
    <property type="match status" value="1"/>
</dbReference>
<name>A0A8J3EU86_9ACTN</name>
<dbReference type="EMBL" id="BMHA01000006">
    <property type="protein sequence ID" value="GGI06640.1"/>
    <property type="molecule type" value="Genomic_DNA"/>
</dbReference>
<dbReference type="Gene3D" id="3.40.630.30">
    <property type="match status" value="1"/>
</dbReference>
<accession>A0A8J3EU86</accession>
<feature type="domain" description="N-acetyltransferase" evidence="1">
    <location>
        <begin position="18"/>
        <end position="178"/>
    </location>
</feature>
<dbReference type="PANTHER" id="PTHR43441">
    <property type="entry name" value="RIBOSOMAL-PROTEIN-SERINE ACETYLTRANSFERASE"/>
    <property type="match status" value="1"/>
</dbReference>
<dbReference type="InterPro" id="IPR016181">
    <property type="entry name" value="Acyl_CoA_acyltransferase"/>
</dbReference>
<dbReference type="GO" id="GO:0008999">
    <property type="term" value="F:protein-N-terminal-alanine acetyltransferase activity"/>
    <property type="evidence" value="ECO:0007669"/>
    <property type="project" value="TreeGrafter"/>
</dbReference>
<evidence type="ECO:0000313" key="2">
    <source>
        <dbReference type="EMBL" id="GGI06640.1"/>
    </source>
</evidence>
<keyword evidence="3" id="KW-1185">Reference proteome</keyword>
<dbReference type="GO" id="GO:0005737">
    <property type="term" value="C:cytoplasm"/>
    <property type="evidence" value="ECO:0007669"/>
    <property type="project" value="TreeGrafter"/>
</dbReference>
<proteinExistence type="predicted"/>
<dbReference type="Pfam" id="PF13302">
    <property type="entry name" value="Acetyltransf_3"/>
    <property type="match status" value="1"/>
</dbReference>
<comment type="caution">
    <text evidence="2">The sequence shown here is derived from an EMBL/GenBank/DDBJ whole genome shotgun (WGS) entry which is preliminary data.</text>
</comment>
<dbReference type="AlphaFoldDB" id="A0A8J3EU86"/>
<dbReference type="PROSITE" id="PS51186">
    <property type="entry name" value="GNAT"/>
    <property type="match status" value="1"/>
</dbReference>
<dbReference type="InterPro" id="IPR058595">
    <property type="entry name" value="Avidin-like"/>
</dbReference>
<dbReference type="Proteomes" id="UP000650511">
    <property type="component" value="Unassembled WGS sequence"/>
</dbReference>
<gene>
    <name evidence="2" type="ORF">GCM10011354_20100</name>
</gene>
<reference evidence="2" key="1">
    <citation type="journal article" date="2014" name="Int. J. Syst. Evol. Microbiol.">
        <title>Complete genome sequence of Corynebacterium casei LMG S-19264T (=DSM 44701T), isolated from a smear-ripened cheese.</title>
        <authorList>
            <consortium name="US DOE Joint Genome Institute (JGI-PGF)"/>
            <person name="Walter F."/>
            <person name="Albersmeier A."/>
            <person name="Kalinowski J."/>
            <person name="Ruckert C."/>
        </authorList>
    </citation>
    <scope>NUCLEOTIDE SEQUENCE</scope>
    <source>
        <strain evidence="2">CGMCC 1.14988</strain>
    </source>
</reference>
<evidence type="ECO:0000259" key="1">
    <source>
        <dbReference type="PROSITE" id="PS51186"/>
    </source>
</evidence>
<dbReference type="GO" id="GO:1990189">
    <property type="term" value="F:protein N-terminal-serine acetyltransferase activity"/>
    <property type="evidence" value="ECO:0007669"/>
    <property type="project" value="TreeGrafter"/>
</dbReference>
<evidence type="ECO:0000313" key="3">
    <source>
        <dbReference type="Proteomes" id="UP000650511"/>
    </source>
</evidence>
<dbReference type="PANTHER" id="PTHR43441:SF2">
    <property type="entry name" value="FAMILY ACETYLTRANSFERASE, PUTATIVE (AFU_ORTHOLOGUE AFUA_7G00850)-RELATED"/>
    <property type="match status" value="1"/>
</dbReference>
<dbReference type="InterPro" id="IPR000182">
    <property type="entry name" value="GNAT_dom"/>
</dbReference>
<reference evidence="2" key="2">
    <citation type="submission" date="2020-09" db="EMBL/GenBank/DDBJ databases">
        <authorList>
            <person name="Sun Q."/>
            <person name="Zhou Y."/>
        </authorList>
    </citation>
    <scope>NUCLEOTIDE SEQUENCE</scope>
    <source>
        <strain evidence="2">CGMCC 1.14988</strain>
    </source>
</reference>
<sequence>MRANPTKGATLAADRPEVHLRMLVSDDADWLVEVDRATASGLARGYTWDVDKLAAELDEGVWASDDDFGWAIVVDGEPAGFTLVTGLSGEDARMSIRIAPRLRGRGVGREVLRQLADHHFQANPHLLRLTGRAHEHNVPMQRAFNAAGFRMEARYRESYRATPDGPAASEWGYALTRRDWEAGRHRLGDLGYDLHGLWFEVDQTIDGPQGHGLRFKFLQEGRRAIARYDAHRLTDGELAGIVVGDVIRYRFVHTEERRSGGLEVMGRGRARLQRRGDGRLEVVDEWSDDTGSHGRRVLVERRDES</sequence>